<dbReference type="EMBL" id="BTRK01000001">
    <property type="protein sequence ID" value="GMR32928.1"/>
    <property type="molecule type" value="Genomic_DNA"/>
</dbReference>
<gene>
    <name evidence="1" type="ORF">PMAYCL1PPCAC_03123</name>
</gene>
<evidence type="ECO:0000313" key="2">
    <source>
        <dbReference type="Proteomes" id="UP001328107"/>
    </source>
</evidence>
<proteinExistence type="predicted"/>
<keyword evidence="2" id="KW-1185">Reference proteome</keyword>
<dbReference type="Proteomes" id="UP001328107">
    <property type="component" value="Unassembled WGS sequence"/>
</dbReference>
<organism evidence="1 2">
    <name type="scientific">Pristionchus mayeri</name>
    <dbReference type="NCBI Taxonomy" id="1317129"/>
    <lineage>
        <taxon>Eukaryota</taxon>
        <taxon>Metazoa</taxon>
        <taxon>Ecdysozoa</taxon>
        <taxon>Nematoda</taxon>
        <taxon>Chromadorea</taxon>
        <taxon>Rhabditida</taxon>
        <taxon>Rhabditina</taxon>
        <taxon>Diplogasteromorpha</taxon>
        <taxon>Diplogasteroidea</taxon>
        <taxon>Neodiplogasteridae</taxon>
        <taxon>Pristionchus</taxon>
    </lineage>
</organism>
<evidence type="ECO:0000313" key="1">
    <source>
        <dbReference type="EMBL" id="GMR32928.1"/>
    </source>
</evidence>
<reference evidence="2" key="1">
    <citation type="submission" date="2022-10" db="EMBL/GenBank/DDBJ databases">
        <title>Genome assembly of Pristionchus species.</title>
        <authorList>
            <person name="Yoshida K."/>
            <person name="Sommer R.J."/>
        </authorList>
    </citation>
    <scope>NUCLEOTIDE SEQUENCE [LARGE SCALE GENOMIC DNA]</scope>
    <source>
        <strain evidence="2">RS5460</strain>
    </source>
</reference>
<accession>A0AAN5C133</accession>
<sequence length="160" mass="18483">FSKMFTNQFNEDNDMDLVTFPFDCLPNELKTHVIQHMTLKERENIGSIGNLHELVQIAGFNRFLSVNFNSTNQPVISACDETTELNEIQDNECYQFFKHSTTSVLTIKGNMNDESERNIKSAFKSLSFNELEITFTNDYSGRIISEFLRGRKGIEEVKIH</sequence>
<feature type="non-terminal residue" evidence="1">
    <location>
        <position position="160"/>
    </location>
</feature>
<protein>
    <submittedName>
        <fullName evidence="1">Uncharacterized protein</fullName>
    </submittedName>
</protein>
<dbReference type="AlphaFoldDB" id="A0AAN5C133"/>
<comment type="caution">
    <text evidence="1">The sequence shown here is derived from an EMBL/GenBank/DDBJ whole genome shotgun (WGS) entry which is preliminary data.</text>
</comment>
<name>A0AAN5C133_9BILA</name>
<feature type="non-terminal residue" evidence="1">
    <location>
        <position position="1"/>
    </location>
</feature>